<dbReference type="EMBL" id="CP060412">
    <property type="protein sequence ID" value="QNK01754.1"/>
    <property type="molecule type" value="Genomic_DNA"/>
</dbReference>
<accession>A0A7G8Q4P6</accession>
<gene>
    <name evidence="1" type="ORF">H8F01_00810</name>
</gene>
<evidence type="ECO:0000313" key="2">
    <source>
        <dbReference type="Proteomes" id="UP000515873"/>
    </source>
</evidence>
<keyword evidence="2" id="KW-1185">Reference proteome</keyword>
<dbReference type="Proteomes" id="UP000515873">
    <property type="component" value="Chromosome"/>
</dbReference>
<proteinExistence type="predicted"/>
<organism evidence="1 2">
    <name type="scientific">Dyella telluris</name>
    <dbReference type="NCBI Taxonomy" id="2763498"/>
    <lineage>
        <taxon>Bacteria</taxon>
        <taxon>Pseudomonadati</taxon>
        <taxon>Pseudomonadota</taxon>
        <taxon>Gammaproteobacteria</taxon>
        <taxon>Lysobacterales</taxon>
        <taxon>Rhodanobacteraceae</taxon>
        <taxon>Dyella</taxon>
    </lineage>
</organism>
<evidence type="ECO:0000313" key="1">
    <source>
        <dbReference type="EMBL" id="QNK01754.1"/>
    </source>
</evidence>
<name>A0A7G8Q4P6_9GAMM</name>
<reference evidence="1 2" key="1">
    <citation type="submission" date="2020-08" db="EMBL/GenBank/DDBJ databases">
        <title>Dyella sp. G9 isolated from forest soil.</title>
        <authorList>
            <person name="Fu J."/>
            <person name="Qiu L."/>
        </authorList>
    </citation>
    <scope>NUCLEOTIDE SEQUENCE [LARGE SCALE GENOMIC DNA]</scope>
    <source>
        <strain evidence="1 2">G9</strain>
    </source>
</reference>
<protein>
    <submittedName>
        <fullName evidence="1">Uncharacterized protein</fullName>
    </submittedName>
</protein>
<dbReference type="AlphaFoldDB" id="A0A7G8Q4P6"/>
<sequence>MTEQPIFDDFRGDDAHLVRSIKALINLNDAGALVPHGVGGHGRSLLAASAVRLANRQEAKCVERCERLHPQCKLSVTRSIAPSDRWFWSVVMPDGHCFTASKSFPSLAEAVVDMVGKGTEELTRADEIWRRTHPNG</sequence>
<dbReference type="RefSeq" id="WP_187057213.1">
    <property type="nucleotide sequence ID" value="NZ_CP060412.1"/>
</dbReference>
<dbReference type="KEGG" id="dtl:H8F01_00810"/>